<keyword evidence="3" id="KW-1185">Reference proteome</keyword>
<sequence length="68" mass="7219">MPRHTLGRPARVIVFSPFTAARAQGEGPARSHRAGPSAVPGRPPSRRAVTRPPAQSKDGPTVRVRLSS</sequence>
<protein>
    <submittedName>
        <fullName evidence="2">Uncharacterized protein</fullName>
    </submittedName>
</protein>
<feature type="region of interest" description="Disordered" evidence="1">
    <location>
        <begin position="22"/>
        <end position="68"/>
    </location>
</feature>
<organism evidence="2 3">
    <name type="scientific">Streptomyces thermolineatus</name>
    <dbReference type="NCBI Taxonomy" id="44033"/>
    <lineage>
        <taxon>Bacteria</taxon>
        <taxon>Bacillati</taxon>
        <taxon>Actinomycetota</taxon>
        <taxon>Actinomycetes</taxon>
        <taxon>Kitasatosporales</taxon>
        <taxon>Streptomycetaceae</taxon>
        <taxon>Streptomyces</taxon>
    </lineage>
</organism>
<evidence type="ECO:0000313" key="2">
    <source>
        <dbReference type="EMBL" id="GAA2470300.1"/>
    </source>
</evidence>
<reference evidence="2 3" key="1">
    <citation type="journal article" date="2019" name="Int. J. Syst. Evol. Microbiol.">
        <title>The Global Catalogue of Microorganisms (GCM) 10K type strain sequencing project: providing services to taxonomists for standard genome sequencing and annotation.</title>
        <authorList>
            <consortium name="The Broad Institute Genomics Platform"/>
            <consortium name="The Broad Institute Genome Sequencing Center for Infectious Disease"/>
            <person name="Wu L."/>
            <person name="Ma J."/>
        </authorList>
    </citation>
    <scope>NUCLEOTIDE SEQUENCE [LARGE SCALE GENOMIC DNA]</scope>
    <source>
        <strain evidence="2 3">JCM 6307</strain>
    </source>
</reference>
<gene>
    <name evidence="2" type="ORF">GCM10010406_02290</name>
</gene>
<dbReference type="Proteomes" id="UP001501358">
    <property type="component" value="Unassembled WGS sequence"/>
</dbReference>
<evidence type="ECO:0000313" key="3">
    <source>
        <dbReference type="Proteomes" id="UP001501358"/>
    </source>
</evidence>
<accession>A0ABN3KW18</accession>
<name>A0ABN3KW18_9ACTN</name>
<proteinExistence type="predicted"/>
<evidence type="ECO:0000256" key="1">
    <source>
        <dbReference type="SAM" id="MobiDB-lite"/>
    </source>
</evidence>
<comment type="caution">
    <text evidence="2">The sequence shown here is derived from an EMBL/GenBank/DDBJ whole genome shotgun (WGS) entry which is preliminary data.</text>
</comment>
<dbReference type="EMBL" id="BAAATA010000001">
    <property type="protein sequence ID" value="GAA2470300.1"/>
    <property type="molecule type" value="Genomic_DNA"/>
</dbReference>